<dbReference type="EMBL" id="UINC01000884">
    <property type="protein sequence ID" value="SUZ62645.1"/>
    <property type="molecule type" value="Genomic_DNA"/>
</dbReference>
<accession>A0A381P6S2</accession>
<evidence type="ECO:0000313" key="1">
    <source>
        <dbReference type="EMBL" id="SUZ62645.1"/>
    </source>
</evidence>
<reference evidence="1" key="1">
    <citation type="submission" date="2018-05" db="EMBL/GenBank/DDBJ databases">
        <authorList>
            <person name="Lanie J.A."/>
            <person name="Ng W.-L."/>
            <person name="Kazmierczak K.M."/>
            <person name="Andrzejewski T.M."/>
            <person name="Davidsen T.M."/>
            <person name="Wayne K.J."/>
            <person name="Tettelin H."/>
            <person name="Glass J.I."/>
            <person name="Rusch D."/>
            <person name="Podicherti R."/>
            <person name="Tsui H.-C.T."/>
            <person name="Winkler M.E."/>
        </authorList>
    </citation>
    <scope>NUCLEOTIDE SEQUENCE</scope>
</reference>
<evidence type="ECO:0008006" key="2">
    <source>
        <dbReference type="Google" id="ProtNLM"/>
    </source>
</evidence>
<organism evidence="1">
    <name type="scientific">marine metagenome</name>
    <dbReference type="NCBI Taxonomy" id="408172"/>
    <lineage>
        <taxon>unclassified sequences</taxon>
        <taxon>metagenomes</taxon>
        <taxon>ecological metagenomes</taxon>
    </lineage>
</organism>
<dbReference type="AlphaFoldDB" id="A0A381P6S2"/>
<sequence>VEARLVVDAAPVRTIDPYRGLGTWVDAYDFDPAYVPGAITVRPVDVADMADHGVGTLYLQSSRSDSRATSLVSDPWLLAGFLLAADRADVDVVAWYLPKWRDDDEDLDRLLAVDRFSVLGRRFAGLAVDIEWNRDDLGAIERSDRLVDLTDRLRRTVGGDPLAAIVMPPIITDQINLAFWPGFPWDELADRYDVWMTMGYWSFRTEEHADPAFYTAENIRRVRANLAQLEAVVHGIGGIGSADGTALVDPGEPLATIDDLGPFVAALSDEGAVGGSIYDWATTGTQARRLLADLMADFPEASTTR</sequence>
<protein>
    <recommendedName>
        <fullName evidence="2">GH18 domain-containing protein</fullName>
    </recommendedName>
</protein>
<name>A0A381P6S2_9ZZZZ</name>
<gene>
    <name evidence="1" type="ORF">METZ01_LOCUS15499</name>
</gene>
<proteinExistence type="predicted"/>
<feature type="non-terminal residue" evidence="1">
    <location>
        <position position="1"/>
    </location>
</feature>